<accession>A0A927FAN5</accession>
<dbReference type="Proteomes" id="UP000622317">
    <property type="component" value="Unassembled WGS sequence"/>
</dbReference>
<keyword evidence="4" id="KW-1185">Reference proteome</keyword>
<dbReference type="InterPro" id="IPR013783">
    <property type="entry name" value="Ig-like_fold"/>
</dbReference>
<dbReference type="InterPro" id="IPR034641">
    <property type="entry name" value="RGL11"/>
</dbReference>
<dbReference type="Pfam" id="PF18370">
    <property type="entry name" value="RGI_lyase"/>
    <property type="match status" value="1"/>
</dbReference>
<dbReference type="InterPro" id="IPR028994">
    <property type="entry name" value="Integrin_alpha_N"/>
</dbReference>
<dbReference type="InterPro" id="IPR015943">
    <property type="entry name" value="WD40/YVTN_repeat-like_dom_sf"/>
</dbReference>
<name>A0A927FAN5_9BACT</name>
<evidence type="ECO:0000259" key="2">
    <source>
        <dbReference type="Pfam" id="PF21348"/>
    </source>
</evidence>
<dbReference type="InterPro" id="IPR049366">
    <property type="entry name" value="RGL11_C"/>
</dbReference>
<evidence type="ECO:0000313" key="3">
    <source>
        <dbReference type="EMBL" id="MBD5780866.1"/>
    </source>
</evidence>
<reference evidence="3" key="1">
    <citation type="submission" date="2020-09" db="EMBL/GenBank/DDBJ databases">
        <title>Pelagicoccus enzymogenes sp. nov. with an EPS production, isolated from marine sediment.</title>
        <authorList>
            <person name="Feng X."/>
        </authorList>
    </citation>
    <scope>NUCLEOTIDE SEQUENCE</scope>
    <source>
        <strain evidence="3">NFK12</strain>
    </source>
</reference>
<protein>
    <submittedName>
        <fullName evidence="3">Silent information regulator protein Sir2</fullName>
    </submittedName>
</protein>
<feature type="domain" description="Rhamnogalacturonan I lyase beta-sheet" evidence="1">
    <location>
        <begin position="46"/>
        <end position="123"/>
    </location>
</feature>
<dbReference type="RefSeq" id="WP_191617973.1">
    <property type="nucleotide sequence ID" value="NZ_JACYFG010000038.1"/>
</dbReference>
<gene>
    <name evidence="3" type="ORF">IEN85_15310</name>
</gene>
<evidence type="ECO:0000313" key="4">
    <source>
        <dbReference type="Proteomes" id="UP000622317"/>
    </source>
</evidence>
<dbReference type="PANTHER" id="PTHR43118:SF1">
    <property type="entry name" value="RHAMNOGALACTURONAN LYASE (EUROFUNG)"/>
    <property type="match status" value="1"/>
</dbReference>
<comment type="caution">
    <text evidence="3">The sequence shown here is derived from an EMBL/GenBank/DDBJ whole genome shotgun (WGS) entry which is preliminary data.</text>
</comment>
<dbReference type="InterPro" id="IPR041624">
    <property type="entry name" value="RGI_lyase"/>
</dbReference>
<sequence length="615" mass="68375">MKVPHFITPTIPCRLKLNRFMPVLKIPRVGIALLVGATTVATGSAAEKLDRGMIAMPTDENAAYIGWRLFESDPAGLVFNLYRSTNGEEAVKLNRAPIRDGSNFLDTSVRLDEDNAYWIKSVTLRRGRPSIEGEELARVELAAHRPATSYYSFPLQGDYGFQRVGIADLNGDGKYDYVIKQPERGLDPGSARKSPGTYKVEAYLHDGTFLWRKDLGWNMNMGIWWTPMIVYDFDGDGKAEVALKTAPFAASYEASYAEKGGPADGFVISGPEYCSILDGMTGEEITKTDWVERGDPEAWGDNRGNRVNRNQIGIASLDGERTSLLVCRGTYTRMVVDAYDLIDGALVKRWRWDGDESTPPVRGQGSHGLHAADLDADGREEVILGSVALDDDGTVMWNTNMGHNDMGYLTDVIPSRPGLEIILGYESAQERNGICLLDARTGEMIWGHPYKTAHIHDQGMFGDFVPSNPGIEFYSGEQNGTGYWLYDAATGYLLSEENLGGLSPRALFWTGKRSKAYIPEIPWGKRTGMQVNRILEYDGGQVGTIEGNIVAIADLLGDWREEVVVSYPGELRIYTTTIPTESRRPFLMDDPLYRNDVAQQAMGYLYPPQTSYHFR</sequence>
<dbReference type="Pfam" id="PF21348">
    <property type="entry name" value="RGL11_C"/>
    <property type="match status" value="1"/>
</dbReference>
<evidence type="ECO:0000259" key="1">
    <source>
        <dbReference type="Pfam" id="PF18370"/>
    </source>
</evidence>
<dbReference type="PANTHER" id="PTHR43118">
    <property type="entry name" value="RHAMNOGALACTURONAN LYASE (EUROFUNG)"/>
    <property type="match status" value="1"/>
</dbReference>
<dbReference type="Gene3D" id="2.60.40.10">
    <property type="entry name" value="Immunoglobulins"/>
    <property type="match status" value="1"/>
</dbReference>
<dbReference type="SUPFAM" id="SSF69318">
    <property type="entry name" value="Integrin alpha N-terminal domain"/>
    <property type="match status" value="1"/>
</dbReference>
<feature type="domain" description="Rhamnogalacturonan lyase family 11 C-terminal" evidence="2">
    <location>
        <begin position="158"/>
        <end position="613"/>
    </location>
</feature>
<dbReference type="AlphaFoldDB" id="A0A927FAN5"/>
<organism evidence="3 4">
    <name type="scientific">Pelagicoccus enzymogenes</name>
    <dbReference type="NCBI Taxonomy" id="2773457"/>
    <lineage>
        <taxon>Bacteria</taxon>
        <taxon>Pseudomonadati</taxon>
        <taxon>Verrucomicrobiota</taxon>
        <taxon>Opitutia</taxon>
        <taxon>Puniceicoccales</taxon>
        <taxon>Pelagicoccaceae</taxon>
        <taxon>Pelagicoccus</taxon>
    </lineage>
</organism>
<proteinExistence type="predicted"/>
<dbReference type="EMBL" id="JACYFG010000038">
    <property type="protein sequence ID" value="MBD5780866.1"/>
    <property type="molecule type" value="Genomic_DNA"/>
</dbReference>
<dbReference type="Gene3D" id="2.130.10.10">
    <property type="entry name" value="YVTN repeat-like/Quinoprotein amine dehydrogenase"/>
    <property type="match status" value="1"/>
</dbReference>